<evidence type="ECO:0000256" key="9">
    <source>
        <dbReference type="SAM" id="SignalP"/>
    </source>
</evidence>
<sequence>MKQSLLAALLAATYSMGAAASDFYVVVPAPGKVGASPIAVSLLPYTIPDGVAGSRYADFDFHRALAVTGDPNFNPAYVRWYLASGELPAGMTLSSSGTLSGTPSVDGSASFEVQALYKSKSGSQRYVLTIKARGSVATLYGVSTLDWGTVAPTDLPQVRSVAVGNTGDRPMTLSASGVSAPFTLVSNTCSDVAPGSTCSIAFRLVDTPPGDYGPVSLSLTGASSGAVSLKLVAKVLGPLVAADTATALDFGAVTQYDTADNQSITWRNKGNAVMSLSAGGVTAPFALVSNTCTNVAPGATCTATFSMAASTPGTYGPSSVSFYGGGAAANVTLKGQVLAYNLTASLNPVAFGNVMIGTSATRKVTVTNASSARTPMTVGALSTPFSQTNNCPTNLAAGESCDVTVTYSPTDATAKAGNLALTGLTIPVSGTGDRIGIESAGAGRRWKDGAYAASCKDYLNASGNYQYAGTTGDGVYTIDPDGSGPQAPFDVYCDMTSDGGGWLLFTNSYRNGQGAMDIMAGSNPAAARNPVSGVGTGGTLGVNSFPMFPFTTTKLIFIAGDNPNQRATFYKGVTRANLASWGQYGAVEPDTSKAAVCTDLGMTQNCTSRPFDHDYNNNGSQTSFLMMWGVTVAKYGYTTTSYQPVHGTVFNGGNGWCSTTGNANNNAWNDSYGDGHWGNGLQIWLR</sequence>
<proteinExistence type="predicted"/>
<dbReference type="RefSeq" id="WP_059954269.1">
    <property type="nucleotide sequence ID" value="NZ_LPBJ01000047.1"/>
</dbReference>
<evidence type="ECO:0000256" key="4">
    <source>
        <dbReference type="ARBA" id="ARBA00022530"/>
    </source>
</evidence>
<keyword evidence="4" id="KW-0272">Extracellular matrix</keyword>
<dbReference type="NCBIfam" id="NF012200">
    <property type="entry name" value="choice_anch_D"/>
    <property type="match status" value="2"/>
</dbReference>
<dbReference type="SUPFAM" id="SSF56496">
    <property type="entry name" value="Fibrinogen C-terminal domain-like"/>
    <property type="match status" value="1"/>
</dbReference>
<comment type="subcellular location">
    <subcellularLocation>
        <location evidence="1">Cytoplasm</location>
    </subcellularLocation>
    <subcellularLocation>
        <location evidence="2">Secreted</location>
        <location evidence="2">Extracellular space</location>
        <location evidence="2">Extracellular matrix</location>
    </subcellularLocation>
</comment>
<dbReference type="InterPro" id="IPR013783">
    <property type="entry name" value="Ig-like_fold"/>
</dbReference>
<keyword evidence="8" id="KW-1015">Disulfide bond</keyword>
<dbReference type="PANTHER" id="PTHR16146:SF46">
    <property type="entry name" value="INTELECTIN-1A-RELATED"/>
    <property type="match status" value="1"/>
</dbReference>
<evidence type="ECO:0000313" key="11">
    <source>
        <dbReference type="EMBL" id="KVP98194.1"/>
    </source>
</evidence>
<reference evidence="11 12" key="1">
    <citation type="submission" date="2015-11" db="EMBL/GenBank/DDBJ databases">
        <title>Expanding the genomic diversity of Burkholderia species for the development of highly accurate diagnostics.</title>
        <authorList>
            <person name="Sahl J."/>
            <person name="Keim P."/>
            <person name="Wagner D."/>
        </authorList>
    </citation>
    <scope>NUCLEOTIDE SEQUENCE [LARGE SCALE GENOMIC DNA]</scope>
    <source>
        <strain evidence="11 12">MSMB1808WGS</strain>
    </source>
</reference>
<dbReference type="Proteomes" id="UP000056453">
    <property type="component" value="Unassembled WGS sequence"/>
</dbReference>
<keyword evidence="4" id="KW-0964">Secreted</keyword>
<evidence type="ECO:0000256" key="2">
    <source>
        <dbReference type="ARBA" id="ARBA00004498"/>
    </source>
</evidence>
<keyword evidence="12" id="KW-1185">Reference proteome</keyword>
<comment type="caution">
    <text evidence="11">The sequence shown here is derived from an EMBL/GenBank/DDBJ whole genome shotgun (WGS) entry which is preliminary data.</text>
</comment>
<keyword evidence="6" id="KW-0430">Lectin</keyword>
<keyword evidence="7" id="KW-0106">Calcium</keyword>
<dbReference type="Gene3D" id="2.60.40.10">
    <property type="entry name" value="Immunoglobulins"/>
    <property type="match status" value="4"/>
</dbReference>
<dbReference type="InterPro" id="IPR014716">
    <property type="entry name" value="Fibrinogen_a/b/g_C_1"/>
</dbReference>
<evidence type="ECO:0000313" key="12">
    <source>
        <dbReference type="Proteomes" id="UP000056453"/>
    </source>
</evidence>
<keyword evidence="3" id="KW-0963">Cytoplasm</keyword>
<dbReference type="GO" id="GO:0070492">
    <property type="term" value="F:oligosaccharide binding"/>
    <property type="evidence" value="ECO:0007669"/>
    <property type="project" value="TreeGrafter"/>
</dbReference>
<dbReference type="InterPro" id="IPR031549">
    <property type="entry name" value="ASH"/>
</dbReference>
<dbReference type="NCBIfam" id="NF040941">
    <property type="entry name" value="GGGWT_bact"/>
    <property type="match status" value="1"/>
</dbReference>
<feature type="domain" description="Fibrinogen C-terminal" evidence="10">
    <location>
        <begin position="446"/>
        <end position="505"/>
    </location>
</feature>
<evidence type="ECO:0000256" key="1">
    <source>
        <dbReference type="ARBA" id="ARBA00004496"/>
    </source>
</evidence>
<dbReference type="InterPro" id="IPR036056">
    <property type="entry name" value="Fibrinogen-like_C"/>
</dbReference>
<feature type="chain" id="PRO_5043800496" description="Fibrinogen C-terminal domain-containing protein" evidence="9">
    <location>
        <begin position="21"/>
        <end position="686"/>
    </location>
</feature>
<accession>A0AAW3MRI1</accession>
<dbReference type="EMBL" id="LPBJ01000047">
    <property type="protein sequence ID" value="KVP98194.1"/>
    <property type="molecule type" value="Genomic_DNA"/>
</dbReference>
<dbReference type="GO" id="GO:0005615">
    <property type="term" value="C:extracellular space"/>
    <property type="evidence" value="ECO:0007669"/>
    <property type="project" value="TreeGrafter"/>
</dbReference>
<dbReference type="GO" id="GO:0005737">
    <property type="term" value="C:cytoplasm"/>
    <property type="evidence" value="ECO:0007669"/>
    <property type="project" value="UniProtKB-SubCell"/>
</dbReference>
<dbReference type="InterPro" id="IPR002181">
    <property type="entry name" value="Fibrinogen_a/b/g_C_dom"/>
</dbReference>
<evidence type="ECO:0000256" key="5">
    <source>
        <dbReference type="ARBA" id="ARBA00022723"/>
    </source>
</evidence>
<organism evidence="11 12">
    <name type="scientific">Burkholderia ubonensis</name>
    <dbReference type="NCBI Taxonomy" id="101571"/>
    <lineage>
        <taxon>Bacteria</taxon>
        <taxon>Pseudomonadati</taxon>
        <taxon>Pseudomonadota</taxon>
        <taxon>Betaproteobacteria</taxon>
        <taxon>Burkholderiales</taxon>
        <taxon>Burkholderiaceae</taxon>
        <taxon>Burkholderia</taxon>
        <taxon>Burkholderia cepacia complex</taxon>
    </lineage>
</organism>
<protein>
    <recommendedName>
        <fullName evidence="10">Fibrinogen C-terminal domain-containing protein</fullName>
    </recommendedName>
</protein>
<name>A0AAW3MRI1_9BURK</name>
<dbReference type="Gene3D" id="3.90.215.10">
    <property type="entry name" value="Gamma Fibrinogen, chain A, domain 1"/>
    <property type="match status" value="1"/>
</dbReference>
<dbReference type="Pfam" id="PF00147">
    <property type="entry name" value="Fibrinogen_C"/>
    <property type="match status" value="1"/>
</dbReference>
<evidence type="ECO:0000256" key="3">
    <source>
        <dbReference type="ARBA" id="ARBA00022490"/>
    </source>
</evidence>
<keyword evidence="5" id="KW-0479">Metal-binding</keyword>
<gene>
    <name evidence="11" type="ORF">WJ96_06370</name>
</gene>
<evidence type="ECO:0000256" key="8">
    <source>
        <dbReference type="ARBA" id="ARBA00023157"/>
    </source>
</evidence>
<feature type="signal peptide" evidence="9">
    <location>
        <begin position="1"/>
        <end position="20"/>
    </location>
</feature>
<evidence type="ECO:0000256" key="7">
    <source>
        <dbReference type="ARBA" id="ARBA00022837"/>
    </source>
</evidence>
<dbReference type="PANTHER" id="PTHR16146">
    <property type="entry name" value="INTELECTIN"/>
    <property type="match status" value="1"/>
</dbReference>
<keyword evidence="9" id="KW-0732">Signal</keyword>
<dbReference type="PROSITE" id="PS51406">
    <property type="entry name" value="FIBRINOGEN_C_2"/>
    <property type="match status" value="1"/>
</dbReference>
<dbReference type="GO" id="GO:0046872">
    <property type="term" value="F:metal ion binding"/>
    <property type="evidence" value="ECO:0007669"/>
    <property type="project" value="UniProtKB-KW"/>
</dbReference>
<evidence type="ECO:0000256" key="6">
    <source>
        <dbReference type="ARBA" id="ARBA00022734"/>
    </source>
</evidence>
<dbReference type="AlphaFoldDB" id="A0AAW3MRI1"/>
<evidence type="ECO:0000259" key="10">
    <source>
        <dbReference type="PROSITE" id="PS51406"/>
    </source>
</evidence>
<dbReference type="Pfam" id="PF15780">
    <property type="entry name" value="ASH"/>
    <property type="match status" value="1"/>
</dbReference>